<feature type="compositionally biased region" description="Basic and acidic residues" evidence="6">
    <location>
        <begin position="56"/>
        <end position="69"/>
    </location>
</feature>
<keyword evidence="4" id="KW-0106">Calcium</keyword>
<dbReference type="GO" id="GO:0016787">
    <property type="term" value="F:hydrolase activity"/>
    <property type="evidence" value="ECO:0007669"/>
    <property type="project" value="InterPro"/>
</dbReference>
<proteinExistence type="inferred from homology"/>
<feature type="compositionally biased region" description="Basic and acidic residues" evidence="6">
    <location>
        <begin position="217"/>
        <end position="229"/>
    </location>
</feature>
<dbReference type="SUPFAM" id="SSF56300">
    <property type="entry name" value="Metallo-dependent phosphatases"/>
    <property type="match status" value="1"/>
</dbReference>
<reference evidence="8" key="1">
    <citation type="submission" date="2021-02" db="EMBL/GenBank/DDBJ databases">
        <authorList>
            <person name="Dougan E. K."/>
            <person name="Rhodes N."/>
            <person name="Thang M."/>
            <person name="Chan C."/>
        </authorList>
    </citation>
    <scope>NUCLEOTIDE SEQUENCE</scope>
</reference>
<dbReference type="AlphaFoldDB" id="A0A813LSS2"/>
<feature type="region of interest" description="Disordered" evidence="6">
    <location>
        <begin position="752"/>
        <end position="791"/>
    </location>
</feature>
<dbReference type="InterPro" id="IPR002048">
    <property type="entry name" value="EF_hand_dom"/>
</dbReference>
<dbReference type="PROSITE" id="PS50222">
    <property type="entry name" value="EF_HAND_2"/>
    <property type="match status" value="2"/>
</dbReference>
<feature type="compositionally biased region" description="Pro residues" evidence="6">
    <location>
        <begin position="765"/>
        <end position="776"/>
    </location>
</feature>
<dbReference type="PANTHER" id="PTHR45668">
    <property type="entry name" value="SERINE/THREONINE-PROTEIN PHOSPHATASE 5-RELATED"/>
    <property type="match status" value="1"/>
</dbReference>
<gene>
    <name evidence="8" type="ORF">PGLA2088_LOCUS47146</name>
</gene>
<evidence type="ECO:0000259" key="7">
    <source>
        <dbReference type="PROSITE" id="PS50222"/>
    </source>
</evidence>
<keyword evidence="3" id="KW-0479">Metal-binding</keyword>
<sequence>MQEDRKVRIEEGGEEAILEQGNKSLVGSSSRKATGFVKLVDLPPDDEEEDEEAEENRDMQEDRKVRIEEGGEEAILEQGNKSLVRSSSRKATGFVKLVDLPPDDEEEEDEEEDENRGMQRQLEQEQEDKKVRIEEGSEEATHECQSTRKGTGFVKLGDLPPDEDEGEDTENVKHVNDEVQDDDDWGAEDEERAASLTEESAAPKELPEEPTELELSTEERRASFEDRIRPGRRSSKRAAPREADQFLNLLRDKGNGSITVAWRRFFDSDGDGQLSFSEFCSAVVTFDHKGDVLKLWKDLAGSTASTLTLEVVDPEGFGMLQFFESWCTRSYGGPAEAFQKIDDDGSDSLTSQEFADGLEHLGFFTEPVQHPKLCSKGMILGNLWPMLDQNGRGCVTADQLLFLESDLKKREKIRRELIRIRTYGVASAPEPLRRDAPKILSKLVMQTTAMGNKHWSQVREGHVAVGVPAWASQSQTSLGSHAGKKPRAIKRVASDPGASLGMKAFLDELRGDGDGGCTPGASPSAEAALPRLQPAPGASTFRPHVPHREPPVPKWTASLKKPITPRGKRDDRRKAYCGSLVPPLPYLKTIQQRLDATAARAPGAQGDHPQVVSLFDRLQSPQAQGEGQDFQGKRDQLWQHYLSDQQSEEAERASSWASAELLAFSSELGFVLGGTSRRLAVDGAGAGAVSGDRRSPVSGAKFFKNPRSCPQRETGQGLAQAACLASGLAALGGARMLLRSSERRRQRRSLCAYNPKKAPSSSAPVPQPEQLPPSQPAPVTQPRYPGTSDKQKSLDFASRQLPEYLQTGALWPWTPDAEALVADALKVLTRERALERVQVPDGGHINVVGDVHGQFFDVLEIFNQNGLPSSENPYLFNGDFVDRGSFSVEVLLLLLAWKVALPEHVHLARGNHESHDMNVPYGFTGEVLTKYGPEAYETFQNLFDNLPLAHVINSDVLVVHGGLPREAGVRLDEIESMDRVAASRKLESSRESNLFTDLMWADPRSQQGHRRSERGGNVVTFGPDVTKRFLDDNGLSLLIRSHEVKDAGFEWQHDNRCLTVFSAPLYCDSCDNDGAVIRLHAEAGCKPLRPEVRQFGAAFKPDVYVPAMVYSPMDPASRKWLSKDARSQLRQLMGS</sequence>
<protein>
    <recommendedName>
        <fullName evidence="7">EF-hand domain-containing protein</fullName>
    </recommendedName>
</protein>
<evidence type="ECO:0000256" key="2">
    <source>
        <dbReference type="ARBA" id="ARBA00008294"/>
    </source>
</evidence>
<evidence type="ECO:0000313" key="9">
    <source>
        <dbReference type="Proteomes" id="UP000626109"/>
    </source>
</evidence>
<keyword evidence="5" id="KW-0464">Manganese</keyword>
<feature type="compositionally biased region" description="Acidic residues" evidence="6">
    <location>
        <begin position="101"/>
        <end position="114"/>
    </location>
</feature>
<name>A0A813LSS2_POLGL</name>
<evidence type="ECO:0000256" key="3">
    <source>
        <dbReference type="ARBA" id="ARBA00022723"/>
    </source>
</evidence>
<comment type="cofactor">
    <cofactor evidence="1">
        <name>Mn(2+)</name>
        <dbReference type="ChEBI" id="CHEBI:29035"/>
    </cofactor>
</comment>
<dbReference type="InterPro" id="IPR018247">
    <property type="entry name" value="EF_Hand_1_Ca_BS"/>
</dbReference>
<dbReference type="PROSITE" id="PS00018">
    <property type="entry name" value="EF_HAND_1"/>
    <property type="match status" value="2"/>
</dbReference>
<dbReference type="SMART" id="SM00156">
    <property type="entry name" value="PP2Ac"/>
    <property type="match status" value="1"/>
</dbReference>
<dbReference type="GO" id="GO:0005509">
    <property type="term" value="F:calcium ion binding"/>
    <property type="evidence" value="ECO:0007669"/>
    <property type="project" value="InterPro"/>
</dbReference>
<feature type="compositionally biased region" description="Acidic residues" evidence="6">
    <location>
        <begin position="43"/>
        <end position="55"/>
    </location>
</feature>
<dbReference type="Pfam" id="PF00149">
    <property type="entry name" value="Metallophos"/>
    <property type="match status" value="1"/>
</dbReference>
<comment type="similarity">
    <text evidence="2">Belongs to the PPP phosphatase family.</text>
</comment>
<dbReference type="Gene3D" id="1.10.238.10">
    <property type="entry name" value="EF-hand"/>
    <property type="match status" value="1"/>
</dbReference>
<dbReference type="InterPro" id="IPR011992">
    <property type="entry name" value="EF-hand-dom_pair"/>
</dbReference>
<feature type="compositionally biased region" description="Basic and acidic residues" evidence="6">
    <location>
        <begin position="127"/>
        <end position="146"/>
    </location>
</feature>
<dbReference type="InterPro" id="IPR051134">
    <property type="entry name" value="PPP_phosphatase"/>
</dbReference>
<dbReference type="SMART" id="SM00054">
    <property type="entry name" value="EFh"/>
    <property type="match status" value="2"/>
</dbReference>
<evidence type="ECO:0000256" key="4">
    <source>
        <dbReference type="ARBA" id="ARBA00022837"/>
    </source>
</evidence>
<dbReference type="PANTHER" id="PTHR45668:SF9">
    <property type="entry name" value="SERINE_THREONINE-PROTEIN PHOSPHATASE 7"/>
    <property type="match status" value="1"/>
</dbReference>
<dbReference type="InterPro" id="IPR004843">
    <property type="entry name" value="Calcineurin-like_PHP"/>
</dbReference>
<evidence type="ECO:0000313" key="8">
    <source>
        <dbReference type="EMBL" id="CAE8734122.1"/>
    </source>
</evidence>
<dbReference type="InterPro" id="IPR006186">
    <property type="entry name" value="Ser/Thr-sp_prot-phosphatase"/>
</dbReference>
<feature type="compositionally biased region" description="Low complexity" evidence="6">
    <location>
        <begin position="755"/>
        <end position="764"/>
    </location>
</feature>
<evidence type="ECO:0000256" key="5">
    <source>
        <dbReference type="ARBA" id="ARBA00023211"/>
    </source>
</evidence>
<dbReference type="SUPFAM" id="SSF47473">
    <property type="entry name" value="EF-hand"/>
    <property type="match status" value="1"/>
</dbReference>
<feature type="region of interest" description="Disordered" evidence="6">
    <location>
        <begin position="20"/>
        <end position="240"/>
    </location>
</feature>
<feature type="compositionally biased region" description="Polar residues" evidence="6">
    <location>
        <begin position="79"/>
        <end position="90"/>
    </location>
</feature>
<dbReference type="InterPro" id="IPR029052">
    <property type="entry name" value="Metallo-depent_PP-like"/>
</dbReference>
<dbReference type="EMBL" id="CAJNNW010036420">
    <property type="protein sequence ID" value="CAE8734122.1"/>
    <property type="molecule type" value="Genomic_DNA"/>
</dbReference>
<accession>A0A813LSS2</accession>
<feature type="compositionally biased region" description="Polar residues" evidence="6">
    <location>
        <begin position="21"/>
        <end position="32"/>
    </location>
</feature>
<feature type="region of interest" description="Disordered" evidence="6">
    <location>
        <begin position="533"/>
        <end position="573"/>
    </location>
</feature>
<feature type="domain" description="EF-hand" evidence="7">
    <location>
        <begin position="264"/>
        <end position="289"/>
    </location>
</feature>
<evidence type="ECO:0000256" key="6">
    <source>
        <dbReference type="SAM" id="MobiDB-lite"/>
    </source>
</evidence>
<dbReference type="PRINTS" id="PR00114">
    <property type="entry name" value="STPHPHTASE"/>
</dbReference>
<evidence type="ECO:0000256" key="1">
    <source>
        <dbReference type="ARBA" id="ARBA00001936"/>
    </source>
</evidence>
<comment type="caution">
    <text evidence="8">The sequence shown here is derived from an EMBL/GenBank/DDBJ whole genome shotgun (WGS) entry which is preliminary data.</text>
</comment>
<organism evidence="8 9">
    <name type="scientific">Polarella glacialis</name>
    <name type="common">Dinoflagellate</name>
    <dbReference type="NCBI Taxonomy" id="89957"/>
    <lineage>
        <taxon>Eukaryota</taxon>
        <taxon>Sar</taxon>
        <taxon>Alveolata</taxon>
        <taxon>Dinophyceae</taxon>
        <taxon>Suessiales</taxon>
        <taxon>Suessiaceae</taxon>
        <taxon>Polarella</taxon>
    </lineage>
</organism>
<feature type="region of interest" description="Disordered" evidence="6">
    <location>
        <begin position="685"/>
        <end position="713"/>
    </location>
</feature>
<feature type="compositionally biased region" description="Acidic residues" evidence="6">
    <location>
        <begin position="178"/>
        <end position="191"/>
    </location>
</feature>
<feature type="compositionally biased region" description="Acidic residues" evidence="6">
    <location>
        <begin position="160"/>
        <end position="169"/>
    </location>
</feature>
<dbReference type="Proteomes" id="UP000626109">
    <property type="component" value="Unassembled WGS sequence"/>
</dbReference>
<dbReference type="Gene3D" id="3.60.21.10">
    <property type="match status" value="1"/>
</dbReference>
<feature type="domain" description="EF-hand" evidence="7">
    <location>
        <begin position="336"/>
        <end position="364"/>
    </location>
</feature>